<feature type="non-terminal residue" evidence="8">
    <location>
        <position position="1"/>
    </location>
</feature>
<protein>
    <recommendedName>
        <fullName evidence="10">Solute carrier family 15 member 2</fullName>
    </recommendedName>
</protein>
<keyword evidence="9" id="KW-1185">Reference proteome</keyword>
<evidence type="ECO:0000256" key="7">
    <source>
        <dbReference type="SAM" id="Phobius"/>
    </source>
</evidence>
<dbReference type="SUPFAM" id="SSF103473">
    <property type="entry name" value="MFS general substrate transporter"/>
    <property type="match status" value="1"/>
</dbReference>
<feature type="transmembrane region" description="Helical" evidence="7">
    <location>
        <begin position="61"/>
        <end position="84"/>
    </location>
</feature>
<evidence type="ECO:0000256" key="3">
    <source>
        <dbReference type="ARBA" id="ARBA00022692"/>
    </source>
</evidence>
<feature type="transmembrane region" description="Helical" evidence="7">
    <location>
        <begin position="155"/>
        <end position="174"/>
    </location>
</feature>
<proteinExistence type="inferred from homology"/>
<keyword evidence="4" id="KW-0813">Transport</keyword>
<sequence length="650" mass="72732">APSALRQCSHFNKFIRYANSNSNVHNMTLLIYFRLVYYGLLGGAVLYLQRRLGYTAPDASSILALLMSLSYFTPVIGALIADVWLGKVRTVLIVCCLLCGGSILFTTSAVSTSAILGVSGLLMLGLSSGLIKAIIYSLGGDQFKIPEQRQHQFRYFSAFVWIRCLGYFLGIFLMSELRNSIQCFGDDCYLLPFSILSGCIIVGAWLFYLGRHLYIENAPVNNTLLESAQCIFQAIKSSLTRGSPKRDHFLDHAKGSFSDSLIEDIKRTLRVLVVFSSFPMCWALILQSYIGMVFLAKRLDRSFGGFQLAPEMVIALNPLLSLILIPLLRINWVVKTRPMRTSTSRLLTAMVCLFLAFIPYAMLNMAVEQNVIPKDKSEIYVYNTRECSVGISFSGQNTVYIQPKSKFAYSDFNFSPEKPVSCLFNTQCSSTFNKSESIDVEIIGGHISVLILLENNIYSMIPTVEYLKDGDADAKVRLLQIKSDYNEIDLSHEDFKLEFETLGPKNAPFTKLKPQSYEVSSSNTKIGTAMIQQDGVYDIVAHGNQITIFEMTPPTAIHIAWMIPQYILLTLGEIIVTVDTMDFAYSESPIQMKALLQAAQLFTTSIGLWILAGLTKLFSLIEILNHKQSYQTIIYAILIALDAVLYKILL</sequence>
<comment type="similarity">
    <text evidence="2">Belongs to the major facilitator superfamily. Proton-dependent oligopeptide transporter (POT/PTR) (TC 2.A.17) family.</text>
</comment>
<comment type="subcellular location">
    <subcellularLocation>
        <location evidence="1">Membrane</location>
        <topology evidence="1">Multi-pass membrane protein</topology>
    </subcellularLocation>
</comment>
<accession>A0AAV2SVZ6</accession>
<comment type="caution">
    <text evidence="8">The sequence shown here is derived from an EMBL/GenBank/DDBJ whole genome shotgun (WGS) entry which is preliminary data.</text>
</comment>
<name>A0AAV2SVZ6_MEGNR</name>
<dbReference type="GO" id="GO:0016020">
    <property type="term" value="C:membrane"/>
    <property type="evidence" value="ECO:0007669"/>
    <property type="project" value="UniProtKB-SubCell"/>
</dbReference>
<keyword evidence="3 7" id="KW-0812">Transmembrane</keyword>
<reference evidence="8 9" key="1">
    <citation type="submission" date="2024-05" db="EMBL/GenBank/DDBJ databases">
        <authorList>
            <person name="Wallberg A."/>
        </authorList>
    </citation>
    <scope>NUCLEOTIDE SEQUENCE [LARGE SCALE GENOMIC DNA]</scope>
</reference>
<keyword evidence="4" id="KW-0571">Peptide transport</keyword>
<feature type="transmembrane region" description="Helical" evidence="7">
    <location>
        <begin position="189"/>
        <end position="209"/>
    </location>
</feature>
<evidence type="ECO:0000256" key="4">
    <source>
        <dbReference type="ARBA" id="ARBA00022856"/>
    </source>
</evidence>
<dbReference type="InterPro" id="IPR036259">
    <property type="entry name" value="MFS_trans_sf"/>
</dbReference>
<evidence type="ECO:0000256" key="2">
    <source>
        <dbReference type="ARBA" id="ARBA00005982"/>
    </source>
</evidence>
<dbReference type="Proteomes" id="UP001497623">
    <property type="component" value="Unassembled WGS sequence"/>
</dbReference>
<keyword evidence="6 7" id="KW-0472">Membrane</keyword>
<feature type="transmembrane region" description="Helical" evidence="7">
    <location>
        <begin position="29"/>
        <end position="49"/>
    </location>
</feature>
<feature type="non-terminal residue" evidence="8">
    <location>
        <position position="650"/>
    </location>
</feature>
<evidence type="ECO:0000256" key="6">
    <source>
        <dbReference type="ARBA" id="ARBA00023136"/>
    </source>
</evidence>
<dbReference type="Pfam" id="PF00854">
    <property type="entry name" value="PTR2"/>
    <property type="match status" value="2"/>
</dbReference>
<evidence type="ECO:0000313" key="9">
    <source>
        <dbReference type="Proteomes" id="UP001497623"/>
    </source>
</evidence>
<evidence type="ECO:0000256" key="5">
    <source>
        <dbReference type="ARBA" id="ARBA00022989"/>
    </source>
</evidence>
<keyword evidence="4" id="KW-0653">Protein transport</keyword>
<feature type="transmembrane region" description="Helical" evidence="7">
    <location>
        <begin position="601"/>
        <end position="621"/>
    </location>
</feature>
<evidence type="ECO:0000256" key="1">
    <source>
        <dbReference type="ARBA" id="ARBA00004141"/>
    </source>
</evidence>
<feature type="transmembrane region" description="Helical" evidence="7">
    <location>
        <begin position="115"/>
        <end position="135"/>
    </location>
</feature>
<evidence type="ECO:0000313" key="8">
    <source>
        <dbReference type="EMBL" id="CAL4244953.1"/>
    </source>
</evidence>
<dbReference type="GO" id="GO:0022857">
    <property type="term" value="F:transmembrane transporter activity"/>
    <property type="evidence" value="ECO:0007669"/>
    <property type="project" value="InterPro"/>
</dbReference>
<feature type="transmembrane region" description="Helical" evidence="7">
    <location>
        <begin position="91"/>
        <end position="109"/>
    </location>
</feature>
<feature type="transmembrane region" description="Helical" evidence="7">
    <location>
        <begin position="314"/>
        <end position="334"/>
    </location>
</feature>
<dbReference type="AlphaFoldDB" id="A0AAV2SVZ6"/>
<dbReference type="PANTHER" id="PTHR11654">
    <property type="entry name" value="OLIGOPEPTIDE TRANSPORTER-RELATED"/>
    <property type="match status" value="1"/>
</dbReference>
<feature type="transmembrane region" description="Helical" evidence="7">
    <location>
        <begin position="633"/>
        <end position="649"/>
    </location>
</feature>
<dbReference type="GO" id="GO:0015833">
    <property type="term" value="P:peptide transport"/>
    <property type="evidence" value="ECO:0007669"/>
    <property type="project" value="UniProtKB-KW"/>
</dbReference>
<dbReference type="EMBL" id="CAXKWB010137930">
    <property type="protein sequence ID" value="CAL4244953.1"/>
    <property type="molecule type" value="Genomic_DNA"/>
</dbReference>
<gene>
    <name evidence="8" type="ORF">MNOR_LOCUS41006</name>
</gene>
<feature type="transmembrane region" description="Helical" evidence="7">
    <location>
        <begin position="346"/>
        <end position="367"/>
    </location>
</feature>
<feature type="transmembrane region" description="Helical" evidence="7">
    <location>
        <begin position="271"/>
        <end position="294"/>
    </location>
</feature>
<dbReference type="Gene3D" id="1.20.1250.20">
    <property type="entry name" value="MFS general substrate transporter like domains"/>
    <property type="match status" value="2"/>
</dbReference>
<keyword evidence="5 7" id="KW-1133">Transmembrane helix</keyword>
<organism evidence="8 9">
    <name type="scientific">Meganyctiphanes norvegica</name>
    <name type="common">Northern krill</name>
    <name type="synonym">Thysanopoda norvegica</name>
    <dbReference type="NCBI Taxonomy" id="48144"/>
    <lineage>
        <taxon>Eukaryota</taxon>
        <taxon>Metazoa</taxon>
        <taxon>Ecdysozoa</taxon>
        <taxon>Arthropoda</taxon>
        <taxon>Crustacea</taxon>
        <taxon>Multicrustacea</taxon>
        <taxon>Malacostraca</taxon>
        <taxon>Eumalacostraca</taxon>
        <taxon>Eucarida</taxon>
        <taxon>Euphausiacea</taxon>
        <taxon>Euphausiidae</taxon>
        <taxon>Meganyctiphanes</taxon>
    </lineage>
</organism>
<dbReference type="InterPro" id="IPR000109">
    <property type="entry name" value="POT_fam"/>
</dbReference>
<evidence type="ECO:0008006" key="10">
    <source>
        <dbReference type="Google" id="ProtNLM"/>
    </source>
</evidence>